<proteinExistence type="predicted"/>
<comment type="caution">
    <text evidence="1">The sequence shown here is derived from an EMBL/GenBank/DDBJ whole genome shotgun (WGS) entry which is preliminary data.</text>
</comment>
<dbReference type="EMBL" id="JBGNUJ010000010">
    <property type="protein sequence ID" value="KAL3954780.1"/>
    <property type="molecule type" value="Genomic_DNA"/>
</dbReference>
<organism evidence="1 2">
    <name type="scientific">Purpureocillium lilacinum</name>
    <name type="common">Paecilomyces lilacinus</name>
    <dbReference type="NCBI Taxonomy" id="33203"/>
    <lineage>
        <taxon>Eukaryota</taxon>
        <taxon>Fungi</taxon>
        <taxon>Dikarya</taxon>
        <taxon>Ascomycota</taxon>
        <taxon>Pezizomycotina</taxon>
        <taxon>Sordariomycetes</taxon>
        <taxon>Hypocreomycetidae</taxon>
        <taxon>Hypocreales</taxon>
        <taxon>Ophiocordycipitaceae</taxon>
        <taxon>Purpureocillium</taxon>
    </lineage>
</organism>
<dbReference type="Proteomes" id="UP001638806">
    <property type="component" value="Unassembled WGS sequence"/>
</dbReference>
<name>A0ACC4DEI2_PURLI</name>
<sequence length="190" mass="20890">MAATPAERSSFAWLIKCHCHSSAVNWTPDFVFQPQDMHGAVCLEKCDGHLALIMPRLAQAKTCNGAEASPSARLLTDNSSAERKSKHHQISDPWFNQNSFSKPLCGPHYASRCEYHPCSLARSVGAESGSQPPGQAPVTRAMSQISAIECNGFYRLDRAATLQWRVNVRQPVCLGSLGRRMQPSPSIILR</sequence>
<reference evidence="1" key="1">
    <citation type="submission" date="2024-12" db="EMBL/GenBank/DDBJ databases">
        <title>Comparative genomics and development of molecular markers within Purpureocillium lilacinum and among Purpureocillium species.</title>
        <authorList>
            <person name="Yeh Z.-Y."/>
            <person name="Ni N.-T."/>
            <person name="Lo P.-H."/>
            <person name="Mushyakhwo K."/>
            <person name="Lin C.-F."/>
            <person name="Nai Y.-S."/>
        </authorList>
    </citation>
    <scope>NUCLEOTIDE SEQUENCE</scope>
    <source>
        <strain evidence="1">NCHU-NPUST-175</strain>
    </source>
</reference>
<protein>
    <submittedName>
        <fullName evidence="1">Uncharacterized protein</fullName>
    </submittedName>
</protein>
<accession>A0ACC4DEI2</accession>
<gene>
    <name evidence="1" type="ORF">ACCO45_010343</name>
</gene>
<keyword evidence="2" id="KW-1185">Reference proteome</keyword>
<evidence type="ECO:0000313" key="2">
    <source>
        <dbReference type="Proteomes" id="UP001638806"/>
    </source>
</evidence>
<evidence type="ECO:0000313" key="1">
    <source>
        <dbReference type="EMBL" id="KAL3954780.1"/>
    </source>
</evidence>